<evidence type="ECO:0000313" key="4">
    <source>
        <dbReference type="EMBL" id="ODP27720.1"/>
    </source>
</evidence>
<protein>
    <submittedName>
        <fullName evidence="4">Acylpyruvate hydrolase</fullName>
        <ecNumber evidence="4">3.7.1.5</ecNumber>
    </submittedName>
</protein>
<dbReference type="InterPro" id="IPR011234">
    <property type="entry name" value="Fumarylacetoacetase-like_C"/>
</dbReference>
<dbReference type="Gene3D" id="3.90.850.10">
    <property type="entry name" value="Fumarylacetoacetase-like, C-terminal domain"/>
    <property type="match status" value="1"/>
</dbReference>
<dbReference type="GO" id="GO:0047621">
    <property type="term" value="F:acylpyruvate hydrolase activity"/>
    <property type="evidence" value="ECO:0007669"/>
    <property type="project" value="UniProtKB-EC"/>
</dbReference>
<evidence type="ECO:0000313" key="5">
    <source>
        <dbReference type="Proteomes" id="UP000094578"/>
    </source>
</evidence>
<dbReference type="GO" id="GO:0019752">
    <property type="term" value="P:carboxylic acid metabolic process"/>
    <property type="evidence" value="ECO:0007669"/>
    <property type="project" value="UniProtKB-ARBA"/>
</dbReference>
<dbReference type="EMBL" id="MDER01000047">
    <property type="protein sequence ID" value="ODP27720.1"/>
    <property type="molecule type" value="Genomic_DNA"/>
</dbReference>
<proteinExistence type="inferred from homology"/>
<gene>
    <name evidence="4" type="ORF">PTI45_02892</name>
</gene>
<dbReference type="SUPFAM" id="SSF56529">
    <property type="entry name" value="FAH"/>
    <property type="match status" value="1"/>
</dbReference>
<comment type="similarity">
    <text evidence="1">Belongs to the FAH family.</text>
</comment>
<keyword evidence="4" id="KW-0378">Hydrolase</keyword>
<dbReference type="FunFam" id="3.90.850.10:FF:000002">
    <property type="entry name" value="2-hydroxyhepta-2,4-diene-1,7-dioate isomerase"/>
    <property type="match status" value="1"/>
</dbReference>
<reference evidence="4 5" key="1">
    <citation type="submission" date="2016-08" db="EMBL/GenBank/DDBJ databases">
        <title>Genome sequencing of Paenibacillus sp. TI45-13ar, isolated from Korean traditional nuruk.</title>
        <authorList>
            <person name="Kim S.-J."/>
        </authorList>
    </citation>
    <scope>NUCLEOTIDE SEQUENCE [LARGE SCALE GENOMIC DNA]</scope>
    <source>
        <strain evidence="4 5">TI45-13ar</strain>
    </source>
</reference>
<sequence length="297" mass="33030">MKYVHFSYQQQQHIGIALDDVIVPISALQPFVDSSLTLPVHMDDLWSQHGLHTQLQHILEQHTTELLAQAIAEQDIEWLPVIPSPGKLICIGLNYRRHAEETKAPIPQTPVVFSKFSDVVAGHLQSVTLPQASTQVDYEAELCIVIGQQASQVSTEEALDYVFGYCAANDVSARDLQMLTSQWLLGKTCPNFAPIGPYLVTADEVGDPNQLQISAYLNGEQVQHSNTSDMIFDCRYIIHYLSQHMTLNPGDIILTGTPEGVILGKPKEERVWLKSGDEVTIEIEKLGRLTNTFVSAK</sequence>
<dbReference type="GO" id="GO:0016853">
    <property type="term" value="F:isomerase activity"/>
    <property type="evidence" value="ECO:0007669"/>
    <property type="project" value="UniProtKB-ARBA"/>
</dbReference>
<evidence type="ECO:0000256" key="1">
    <source>
        <dbReference type="ARBA" id="ARBA00010211"/>
    </source>
</evidence>
<feature type="domain" description="Fumarylacetoacetase-like C-terminal" evidence="3">
    <location>
        <begin position="87"/>
        <end position="293"/>
    </location>
</feature>
<dbReference type="RefSeq" id="WP_069328301.1">
    <property type="nucleotide sequence ID" value="NZ_MDER01000047.1"/>
</dbReference>
<dbReference type="PATRIC" id="fig|1886670.3.peg.2943"/>
<organism evidence="4 5">
    <name type="scientific">Paenibacillus nuruki</name>
    <dbReference type="NCBI Taxonomy" id="1886670"/>
    <lineage>
        <taxon>Bacteria</taxon>
        <taxon>Bacillati</taxon>
        <taxon>Bacillota</taxon>
        <taxon>Bacilli</taxon>
        <taxon>Bacillales</taxon>
        <taxon>Paenibacillaceae</taxon>
        <taxon>Paenibacillus</taxon>
    </lineage>
</organism>
<dbReference type="InterPro" id="IPR051121">
    <property type="entry name" value="FAH"/>
</dbReference>
<dbReference type="Proteomes" id="UP000094578">
    <property type="component" value="Unassembled WGS sequence"/>
</dbReference>
<dbReference type="STRING" id="1886670.PTI45_02892"/>
<dbReference type="InterPro" id="IPR036663">
    <property type="entry name" value="Fumarylacetoacetase_C_sf"/>
</dbReference>
<dbReference type="Pfam" id="PF01557">
    <property type="entry name" value="FAA_hydrolase"/>
    <property type="match status" value="1"/>
</dbReference>
<dbReference type="EC" id="3.7.1.5" evidence="4"/>
<dbReference type="GO" id="GO:0046872">
    <property type="term" value="F:metal ion binding"/>
    <property type="evidence" value="ECO:0007669"/>
    <property type="project" value="UniProtKB-KW"/>
</dbReference>
<evidence type="ECO:0000256" key="2">
    <source>
        <dbReference type="ARBA" id="ARBA00022723"/>
    </source>
</evidence>
<dbReference type="PANTHER" id="PTHR42796">
    <property type="entry name" value="FUMARYLACETOACETATE HYDROLASE DOMAIN-CONTAINING PROTEIN 2A-RELATED"/>
    <property type="match status" value="1"/>
</dbReference>
<dbReference type="AlphaFoldDB" id="A0A1E3L424"/>
<name>A0A1E3L424_9BACL</name>
<keyword evidence="2" id="KW-0479">Metal-binding</keyword>
<accession>A0A1E3L424</accession>
<dbReference type="PANTHER" id="PTHR42796:SF4">
    <property type="entry name" value="FUMARYLACETOACETATE HYDROLASE DOMAIN-CONTAINING PROTEIN 2A"/>
    <property type="match status" value="1"/>
</dbReference>
<keyword evidence="4" id="KW-0670">Pyruvate</keyword>
<keyword evidence="5" id="KW-1185">Reference proteome</keyword>
<evidence type="ECO:0000259" key="3">
    <source>
        <dbReference type="Pfam" id="PF01557"/>
    </source>
</evidence>
<comment type="caution">
    <text evidence="4">The sequence shown here is derived from an EMBL/GenBank/DDBJ whole genome shotgun (WGS) entry which is preliminary data.</text>
</comment>